<dbReference type="PROSITE" id="PS00674">
    <property type="entry name" value="AAA"/>
    <property type="match status" value="1"/>
</dbReference>
<evidence type="ECO:0000256" key="4">
    <source>
        <dbReference type="ARBA" id="ARBA00023117"/>
    </source>
</evidence>
<dbReference type="InterPro" id="IPR041569">
    <property type="entry name" value="AAA_lid_3"/>
</dbReference>
<dbReference type="InterPro" id="IPR036427">
    <property type="entry name" value="Bromodomain-like_sf"/>
</dbReference>
<dbReference type="AlphaFoldDB" id="A0A3R7QB34"/>
<reference evidence="11 12" key="2">
    <citation type="submission" date="2019-01" db="EMBL/GenBank/DDBJ databases">
        <title>The decoding of complex shrimp genome reveals the adaptation for benthos swimmer, frequently molting mechanism and breeding impact on genome.</title>
        <authorList>
            <person name="Sun Y."/>
            <person name="Gao Y."/>
            <person name="Yu Y."/>
        </authorList>
    </citation>
    <scope>NUCLEOTIDE SEQUENCE [LARGE SCALE GENOMIC DNA]</scope>
    <source>
        <tissue evidence="11">Muscle</tissue>
    </source>
</reference>
<dbReference type="SUPFAM" id="SSF47370">
    <property type="entry name" value="Bromodomain"/>
    <property type="match status" value="1"/>
</dbReference>
<keyword evidence="2" id="KW-0547">Nucleotide-binding</keyword>
<feature type="compositionally biased region" description="Basic and acidic residues" evidence="9">
    <location>
        <begin position="167"/>
        <end position="180"/>
    </location>
</feature>
<dbReference type="FunFam" id="3.40.50.300:FF:000061">
    <property type="entry name" value="ATPase family, AAA domain-containing 2"/>
    <property type="match status" value="1"/>
</dbReference>
<feature type="region of interest" description="Disordered" evidence="9">
    <location>
        <begin position="1"/>
        <end position="120"/>
    </location>
</feature>
<dbReference type="Gene3D" id="1.10.8.60">
    <property type="match status" value="1"/>
</dbReference>
<dbReference type="FunFam" id="1.10.8.60:FF:000016">
    <property type="entry name" value="ATPase family AAA domain-containing protein 2B"/>
    <property type="match status" value="1"/>
</dbReference>
<evidence type="ECO:0000313" key="12">
    <source>
        <dbReference type="Proteomes" id="UP000283509"/>
    </source>
</evidence>
<dbReference type="InterPro" id="IPR003593">
    <property type="entry name" value="AAA+_ATPase"/>
</dbReference>
<feature type="compositionally biased region" description="Basic and acidic residues" evidence="9">
    <location>
        <begin position="8"/>
        <end position="20"/>
    </location>
</feature>
<accession>A0A3R7QB34</accession>
<dbReference type="Pfam" id="PF00439">
    <property type="entry name" value="Bromodomain"/>
    <property type="match status" value="1"/>
</dbReference>
<protein>
    <recommendedName>
        <fullName evidence="6">Tat-binding homolog 7</fullName>
    </recommendedName>
    <alternativeName>
        <fullName evidence="7">Lin-48 expression abnormal protein 1</fullName>
    </alternativeName>
</protein>
<dbReference type="InterPro" id="IPR001487">
    <property type="entry name" value="Bromodomain"/>
</dbReference>
<dbReference type="STRING" id="6689.A0A3R7QB34"/>
<dbReference type="GO" id="GO:0006337">
    <property type="term" value="P:nucleosome disassembly"/>
    <property type="evidence" value="ECO:0007669"/>
    <property type="project" value="TreeGrafter"/>
</dbReference>
<reference evidence="11 12" key="1">
    <citation type="submission" date="2018-04" db="EMBL/GenBank/DDBJ databases">
        <authorList>
            <person name="Zhang X."/>
            <person name="Yuan J."/>
            <person name="Li F."/>
            <person name="Xiang J."/>
        </authorList>
    </citation>
    <scope>NUCLEOTIDE SEQUENCE [LARGE SCALE GENOMIC DNA]</scope>
    <source>
        <tissue evidence="11">Muscle</tissue>
    </source>
</reference>
<gene>
    <name evidence="11" type="ORF">C7M84_019902</name>
</gene>
<keyword evidence="3" id="KW-0067">ATP-binding</keyword>
<dbReference type="GO" id="GO:0003682">
    <property type="term" value="F:chromatin binding"/>
    <property type="evidence" value="ECO:0007669"/>
    <property type="project" value="TreeGrafter"/>
</dbReference>
<dbReference type="SUPFAM" id="SSF52540">
    <property type="entry name" value="P-loop containing nucleoside triphosphate hydrolases"/>
    <property type="match status" value="2"/>
</dbReference>
<dbReference type="Proteomes" id="UP000283509">
    <property type="component" value="Unassembled WGS sequence"/>
</dbReference>
<evidence type="ECO:0000256" key="3">
    <source>
        <dbReference type="ARBA" id="ARBA00022840"/>
    </source>
</evidence>
<dbReference type="Gene3D" id="1.20.920.10">
    <property type="entry name" value="Bromodomain-like"/>
    <property type="match status" value="1"/>
</dbReference>
<evidence type="ECO:0000256" key="1">
    <source>
        <dbReference type="ARBA" id="ARBA00006914"/>
    </source>
</evidence>
<name>A0A3R7QB34_PENVA</name>
<comment type="caution">
    <text evidence="11">The sequence shown here is derived from an EMBL/GenBank/DDBJ whole genome shotgun (WGS) entry which is preliminary data.</text>
</comment>
<dbReference type="Pfam" id="PF17862">
    <property type="entry name" value="AAA_lid_3"/>
    <property type="match status" value="1"/>
</dbReference>
<feature type="compositionally biased region" description="Polar residues" evidence="9">
    <location>
        <begin position="945"/>
        <end position="958"/>
    </location>
</feature>
<evidence type="ECO:0000313" key="11">
    <source>
        <dbReference type="EMBL" id="ROT62262.1"/>
    </source>
</evidence>
<dbReference type="Gene3D" id="3.40.50.300">
    <property type="entry name" value="P-loop containing nucleotide triphosphate hydrolases"/>
    <property type="match status" value="2"/>
</dbReference>
<dbReference type="GO" id="GO:0042393">
    <property type="term" value="F:histone binding"/>
    <property type="evidence" value="ECO:0007669"/>
    <property type="project" value="TreeGrafter"/>
</dbReference>
<evidence type="ECO:0000256" key="5">
    <source>
        <dbReference type="ARBA" id="ARBA00057193"/>
    </source>
</evidence>
<dbReference type="GO" id="GO:0016887">
    <property type="term" value="F:ATP hydrolysis activity"/>
    <property type="evidence" value="ECO:0007669"/>
    <property type="project" value="InterPro"/>
</dbReference>
<evidence type="ECO:0000259" key="10">
    <source>
        <dbReference type="PROSITE" id="PS50014"/>
    </source>
</evidence>
<dbReference type="PANTHER" id="PTHR23069">
    <property type="entry name" value="AAA DOMAIN-CONTAINING"/>
    <property type="match status" value="1"/>
</dbReference>
<dbReference type="GO" id="GO:0005634">
    <property type="term" value="C:nucleus"/>
    <property type="evidence" value="ECO:0007669"/>
    <property type="project" value="TreeGrafter"/>
</dbReference>
<dbReference type="GO" id="GO:0045815">
    <property type="term" value="P:transcription initiation-coupled chromatin remodeling"/>
    <property type="evidence" value="ECO:0007669"/>
    <property type="project" value="TreeGrafter"/>
</dbReference>
<feature type="region of interest" description="Disordered" evidence="9">
    <location>
        <begin position="938"/>
        <end position="958"/>
    </location>
</feature>
<dbReference type="PROSITE" id="PS00633">
    <property type="entry name" value="BROMODOMAIN_1"/>
    <property type="match status" value="1"/>
</dbReference>
<comment type="similarity">
    <text evidence="1">Belongs to the AAA ATPase family.</text>
</comment>
<feature type="domain" description="Bromo" evidence="10">
    <location>
        <begin position="802"/>
        <end position="872"/>
    </location>
</feature>
<proteinExistence type="inferred from homology"/>
<feature type="compositionally biased region" description="Basic residues" evidence="9">
    <location>
        <begin position="181"/>
        <end position="208"/>
    </location>
</feature>
<dbReference type="PANTHER" id="PTHR23069:SF0">
    <property type="entry name" value="TAT-BINDING HOMOLOG 7"/>
    <property type="match status" value="1"/>
</dbReference>
<evidence type="ECO:0000256" key="8">
    <source>
        <dbReference type="PROSITE-ProRule" id="PRU00035"/>
    </source>
</evidence>
<dbReference type="PROSITE" id="PS50014">
    <property type="entry name" value="BROMODOMAIN_2"/>
    <property type="match status" value="1"/>
</dbReference>
<evidence type="ECO:0000256" key="6">
    <source>
        <dbReference type="ARBA" id="ARBA00074192"/>
    </source>
</evidence>
<dbReference type="PRINTS" id="PR00503">
    <property type="entry name" value="BROMODOMAIN"/>
</dbReference>
<dbReference type="SMART" id="SM00297">
    <property type="entry name" value="BROMO"/>
    <property type="match status" value="1"/>
</dbReference>
<keyword evidence="4 8" id="KW-0103">Bromodomain</keyword>
<dbReference type="SMART" id="SM00382">
    <property type="entry name" value="AAA"/>
    <property type="match status" value="1"/>
</dbReference>
<dbReference type="InterPro" id="IPR018359">
    <property type="entry name" value="Bromodomain_CS"/>
</dbReference>
<feature type="non-terminal residue" evidence="11">
    <location>
        <position position="958"/>
    </location>
</feature>
<dbReference type="OrthoDB" id="5421at2759"/>
<dbReference type="InterPro" id="IPR003959">
    <property type="entry name" value="ATPase_AAA_core"/>
</dbReference>
<dbReference type="InterPro" id="IPR003960">
    <property type="entry name" value="ATPase_AAA_CS"/>
</dbReference>
<dbReference type="InterPro" id="IPR027417">
    <property type="entry name" value="P-loop_NTPase"/>
</dbReference>
<dbReference type="Pfam" id="PF00004">
    <property type="entry name" value="AAA"/>
    <property type="match status" value="1"/>
</dbReference>
<evidence type="ECO:0000256" key="9">
    <source>
        <dbReference type="SAM" id="MobiDB-lite"/>
    </source>
</evidence>
<sequence length="958" mass="109924">MNGDDIEEHNSHMEVGEGLRRSSRRSNFSNQSWLVGSKKLRGYPTMVASSEPENEEPRPSRKLRKTRQPNRRLRVPKSDPSDDETDLSRSRRSHPLRRYREDNSEEETAPRKSRKYGAQDPIIARALASKVPFEDLYPRVKRERRPVKRFIQNRREIRPFQLSSVEKSSRSRSYREDTPPRRHHRNRKRYVNSPARKHMFHLKRRVRAAHNSSSSSSSSDESHFEKSKMRSMAKSRNRCLPMNVKPDDLITGALKDREKIGTSLADIDPMSVDRGVNFDSVGGLAHHVKALKEMIIFPLVYPEVFERFKITPPRGVLFYGPPGTGKTLVARALANECSAPDKKVAFFMRKGADCLSKWVGESERQLRLLFDQAYQMRPSIIFFDEIDGLAPVRSSRQDQIHSSIVSTLLALMDGLDSRGEVVIIGATNRIDAIDPALRRPGRFDREFHFPLPSAKARQEILKIHTKSWEPLPSQRLLHYLAEQTTGYCGADIKSLCAEAALVALRGKFPQIYSAKQKLLIDVSKITIKVAHFRLAMTKIVPAGQRSAAGVGRRLSSNIQPLVQSSLNRSLALLKESFPHAFVKSKLAAKNRSTHRPRLLLTGLRTQGQSTHLAPAIIHSLEKVPTHKLDLAALYSVSARAPEEACAQVFHEARRNLPSIVYVPHIDQWWGTTSETLRATFLSLLLDLDPTAPLLLLATADVPYDDLDEEVQMLFSVYREEVMTMVNPSEEERQQYFKPLFYTNMLQKPKVRNGRKKLEELPVAPAPAHRQLTSKEIRKLEEIEEATLRELRIFLREICAKLARNKTFYIFTKPVDEEEVPDYREIIKEPMDLETMMTKIDQHQYECAQEFLRDIDLICNNALEYNPDKNPEDKIIRHRACTLRDTAYAYIKAEMDTDFEDRCRDIRDNRTERKKIYSDPVQKSTPSFIIVAPPKVTVEEVKTGRQSEPVTPHTTRPEQ</sequence>
<evidence type="ECO:0000256" key="7">
    <source>
        <dbReference type="ARBA" id="ARBA00075625"/>
    </source>
</evidence>
<evidence type="ECO:0000256" key="2">
    <source>
        <dbReference type="ARBA" id="ARBA00022741"/>
    </source>
</evidence>
<comment type="function">
    <text evidence="5">Thought to form a complex that enhances transcription from repetitive DNA sequences by modulating chromatin structure.</text>
</comment>
<dbReference type="GO" id="GO:0005524">
    <property type="term" value="F:ATP binding"/>
    <property type="evidence" value="ECO:0007669"/>
    <property type="project" value="UniProtKB-KW"/>
</dbReference>
<dbReference type="CDD" id="cd05528">
    <property type="entry name" value="Bromo_AAA"/>
    <property type="match status" value="1"/>
</dbReference>
<organism evidence="11 12">
    <name type="scientific">Penaeus vannamei</name>
    <name type="common">Whiteleg shrimp</name>
    <name type="synonym">Litopenaeus vannamei</name>
    <dbReference type="NCBI Taxonomy" id="6689"/>
    <lineage>
        <taxon>Eukaryota</taxon>
        <taxon>Metazoa</taxon>
        <taxon>Ecdysozoa</taxon>
        <taxon>Arthropoda</taxon>
        <taxon>Crustacea</taxon>
        <taxon>Multicrustacea</taxon>
        <taxon>Malacostraca</taxon>
        <taxon>Eumalacostraca</taxon>
        <taxon>Eucarida</taxon>
        <taxon>Decapoda</taxon>
        <taxon>Dendrobranchiata</taxon>
        <taxon>Penaeoidea</taxon>
        <taxon>Penaeidae</taxon>
        <taxon>Penaeus</taxon>
    </lineage>
</organism>
<dbReference type="EMBL" id="QCYY01003745">
    <property type="protein sequence ID" value="ROT62262.1"/>
    <property type="molecule type" value="Genomic_DNA"/>
</dbReference>
<dbReference type="GO" id="GO:0006334">
    <property type="term" value="P:nucleosome assembly"/>
    <property type="evidence" value="ECO:0007669"/>
    <property type="project" value="TreeGrafter"/>
</dbReference>
<feature type="region of interest" description="Disordered" evidence="9">
    <location>
        <begin position="161"/>
        <end position="237"/>
    </location>
</feature>
<keyword evidence="12" id="KW-1185">Reference proteome</keyword>
<feature type="compositionally biased region" description="Basic residues" evidence="9">
    <location>
        <begin position="60"/>
        <end position="75"/>
    </location>
</feature>
<dbReference type="InterPro" id="IPR045199">
    <property type="entry name" value="ATAD2-like"/>
</dbReference>
<dbReference type="FunFam" id="3.40.50.300:FF:000734">
    <property type="entry name" value="ATPase family, AAA domain containing 2"/>
    <property type="match status" value="1"/>
</dbReference>